<dbReference type="GO" id="GO:0019441">
    <property type="term" value="P:L-tryptophan catabolic process to kynurenine"/>
    <property type="evidence" value="ECO:0007669"/>
    <property type="project" value="InterPro"/>
</dbReference>
<comment type="caution">
    <text evidence="4">The sequence shown here is derived from an EMBL/GenBank/DDBJ whole genome shotgun (WGS) entry which is preliminary data.</text>
</comment>
<keyword evidence="3" id="KW-0408">Iron</keyword>
<evidence type="ECO:0000256" key="3">
    <source>
        <dbReference type="ARBA" id="ARBA00023004"/>
    </source>
</evidence>
<evidence type="ECO:0000313" key="5">
    <source>
        <dbReference type="Proteomes" id="UP000054988"/>
    </source>
</evidence>
<sequence length="385" mass="43961">MSSEPAESTEFWNGFMPTNPPITRLPSEWESWEVVLEAAMNEGLQLGSKVGITEEEKQSSEQWRLRVRELPVIAAPQVPKHIHRARLVLVWILHFYVHTLTPQSDSEPARISPSLSVPLLQISKATDQPPVLTYADEVILNSYFDASSNDPKCLFLFDKDLGSIYEQAFHLTSARFEWEGATSDACFTRYRYLFGGHANPRGPVQSPRHTHPHSAKRFFLSRKLAIRTSSTASFDLGRMVGLGYLKAKRRTRTRLWDQVQPKALSYKRSMRSLVFHPPRIEPPSRKTFLEACERTCLVHTESFWNICRMEDGAFQVGREAYEKAVDALKQSRDVYIMIATLLVLEPARRAEKAREGEMKGMAGVDFVFLKDVRNIRRSSRAGSCE</sequence>
<gene>
    <name evidence="4" type="ORF">WG66_866</name>
</gene>
<comment type="similarity">
    <text evidence="1">Belongs to the indoleamine 2,3-dioxygenase family.</text>
</comment>
<protein>
    <submittedName>
        <fullName evidence="4">Uncharacterized protein</fullName>
    </submittedName>
</protein>
<organism evidence="4 5">
    <name type="scientific">Moniliophthora roreri</name>
    <name type="common">Frosty pod rot fungus</name>
    <name type="synonym">Monilia roreri</name>
    <dbReference type="NCBI Taxonomy" id="221103"/>
    <lineage>
        <taxon>Eukaryota</taxon>
        <taxon>Fungi</taxon>
        <taxon>Dikarya</taxon>
        <taxon>Basidiomycota</taxon>
        <taxon>Agaricomycotina</taxon>
        <taxon>Agaricomycetes</taxon>
        <taxon>Agaricomycetidae</taxon>
        <taxon>Agaricales</taxon>
        <taxon>Marasmiineae</taxon>
        <taxon>Marasmiaceae</taxon>
        <taxon>Moniliophthora</taxon>
    </lineage>
</organism>
<dbReference type="PANTHER" id="PTHR28657:SF5">
    <property type="entry name" value="INDOLEAMINE 2,3-DIOXYGENASE"/>
    <property type="match status" value="1"/>
</dbReference>
<name>A0A0W0GDG7_MONRR</name>
<dbReference type="Proteomes" id="UP000054988">
    <property type="component" value="Unassembled WGS sequence"/>
</dbReference>
<dbReference type="GO" id="GO:0033754">
    <property type="term" value="F:indoleamine 2,3-dioxygenase activity"/>
    <property type="evidence" value="ECO:0007669"/>
    <property type="project" value="TreeGrafter"/>
</dbReference>
<dbReference type="AlphaFoldDB" id="A0A0W0GDG7"/>
<dbReference type="Pfam" id="PF01231">
    <property type="entry name" value="IDO"/>
    <property type="match status" value="1"/>
</dbReference>
<dbReference type="SUPFAM" id="SSF140959">
    <property type="entry name" value="Indolic compounds 2,3-dioxygenase-like"/>
    <property type="match status" value="1"/>
</dbReference>
<accession>A0A0W0GDG7</accession>
<dbReference type="GO" id="GO:0034354">
    <property type="term" value="P:'de novo' NAD+ biosynthetic process from L-tryptophan"/>
    <property type="evidence" value="ECO:0007669"/>
    <property type="project" value="TreeGrafter"/>
</dbReference>
<evidence type="ECO:0000256" key="2">
    <source>
        <dbReference type="ARBA" id="ARBA00022723"/>
    </source>
</evidence>
<dbReference type="Gene3D" id="1.20.58.480">
    <property type="match status" value="1"/>
</dbReference>
<evidence type="ECO:0000313" key="4">
    <source>
        <dbReference type="EMBL" id="KTB46557.1"/>
    </source>
</evidence>
<reference evidence="4 5" key="1">
    <citation type="submission" date="2015-12" db="EMBL/GenBank/DDBJ databases">
        <title>Draft genome sequence of Moniliophthora roreri, the causal agent of frosty pod rot of cacao.</title>
        <authorList>
            <person name="Aime M.C."/>
            <person name="Diaz-Valderrama J.R."/>
            <person name="Kijpornyongpan T."/>
            <person name="Phillips-Mora W."/>
        </authorList>
    </citation>
    <scope>NUCLEOTIDE SEQUENCE [LARGE SCALE GENOMIC DNA]</scope>
    <source>
        <strain evidence="4 5">MCA 2952</strain>
    </source>
</reference>
<dbReference type="GO" id="GO:0005737">
    <property type="term" value="C:cytoplasm"/>
    <property type="evidence" value="ECO:0007669"/>
    <property type="project" value="TreeGrafter"/>
</dbReference>
<proteinExistence type="inferred from homology"/>
<dbReference type="GO" id="GO:0046872">
    <property type="term" value="F:metal ion binding"/>
    <property type="evidence" value="ECO:0007669"/>
    <property type="project" value="UniProtKB-KW"/>
</dbReference>
<dbReference type="EMBL" id="LATX01000316">
    <property type="protein sequence ID" value="KTB46557.1"/>
    <property type="molecule type" value="Genomic_DNA"/>
</dbReference>
<dbReference type="GO" id="GO:0020037">
    <property type="term" value="F:heme binding"/>
    <property type="evidence" value="ECO:0007669"/>
    <property type="project" value="InterPro"/>
</dbReference>
<dbReference type="InterPro" id="IPR000898">
    <property type="entry name" value="Indolamine_dOase"/>
</dbReference>
<dbReference type="InterPro" id="IPR037217">
    <property type="entry name" value="Trp/Indoleamine_2_3_dOase-like"/>
</dbReference>
<evidence type="ECO:0000256" key="1">
    <source>
        <dbReference type="ARBA" id="ARBA00007119"/>
    </source>
</evidence>
<keyword evidence="2" id="KW-0479">Metal-binding</keyword>
<dbReference type="PANTHER" id="PTHR28657">
    <property type="entry name" value="INDOLEAMINE 2,3-DIOXYGENASE"/>
    <property type="match status" value="1"/>
</dbReference>